<dbReference type="InterPro" id="IPR050980">
    <property type="entry name" value="2C_sensor_his_kinase"/>
</dbReference>
<gene>
    <name evidence="13" type="ordered locus">DP0752</name>
</gene>
<keyword evidence="4" id="KW-1003">Cell membrane</keyword>
<dbReference type="KEGG" id="dps:DP0752"/>
<keyword evidence="10" id="KW-1133">Transmembrane helix</keyword>
<name>Q6AQ92_DESPS</name>
<keyword evidence="10" id="KW-0472">Membrane</keyword>
<accession>Q6AQ92</accession>
<dbReference type="AlphaFoldDB" id="Q6AQ92"/>
<dbReference type="Proteomes" id="UP000000602">
    <property type="component" value="Chromosome"/>
</dbReference>
<dbReference type="eggNOG" id="COG2205">
    <property type="taxonomic scope" value="Bacteria"/>
</dbReference>
<evidence type="ECO:0000256" key="8">
    <source>
        <dbReference type="ARBA" id="ARBA00022777"/>
    </source>
</evidence>
<dbReference type="PANTHER" id="PTHR44936:SF10">
    <property type="entry name" value="SENSOR PROTEIN RSTB"/>
    <property type="match status" value="1"/>
</dbReference>
<reference evidence="14" key="1">
    <citation type="journal article" date="2004" name="Environ. Microbiol.">
        <title>The genome of Desulfotalea psychrophila, a sulfate-reducing bacterium from permanently cold Arctic sediments.</title>
        <authorList>
            <person name="Rabus R."/>
            <person name="Ruepp A."/>
            <person name="Frickey T."/>
            <person name="Rattei T."/>
            <person name="Fartmann B."/>
            <person name="Stark M."/>
            <person name="Bauer M."/>
            <person name="Zibat A."/>
            <person name="Lombardot T."/>
            <person name="Becker I."/>
            <person name="Amann J."/>
            <person name="Gellner K."/>
            <person name="Teeling H."/>
            <person name="Leuschner W.D."/>
            <person name="Gloeckner F.-O."/>
            <person name="Lupas A.N."/>
            <person name="Amann R."/>
            <person name="Klenk H.-P."/>
        </authorList>
    </citation>
    <scope>NUCLEOTIDE SEQUENCE [LARGE SCALE GENOMIC DNA]</scope>
    <source>
        <strain evidence="14">DSM 12343 / LSv54</strain>
    </source>
</reference>
<evidence type="ECO:0000256" key="6">
    <source>
        <dbReference type="ARBA" id="ARBA00022679"/>
    </source>
</evidence>
<comment type="subcellular location">
    <subcellularLocation>
        <location evidence="2">Cell membrane</location>
        <topology evidence="2">Multi-pass membrane protein</topology>
    </subcellularLocation>
</comment>
<evidence type="ECO:0000256" key="2">
    <source>
        <dbReference type="ARBA" id="ARBA00004651"/>
    </source>
</evidence>
<dbReference type="PANTHER" id="PTHR44936">
    <property type="entry name" value="SENSOR PROTEIN CREC"/>
    <property type="match status" value="1"/>
</dbReference>
<dbReference type="RefSeq" id="WP_011187997.1">
    <property type="nucleotide sequence ID" value="NC_006138.1"/>
</dbReference>
<dbReference type="Pfam" id="PF00512">
    <property type="entry name" value="HisKA"/>
    <property type="match status" value="1"/>
</dbReference>
<proteinExistence type="predicted"/>
<dbReference type="InterPro" id="IPR005467">
    <property type="entry name" value="His_kinase_dom"/>
</dbReference>
<feature type="domain" description="Histidine kinase" evidence="11">
    <location>
        <begin position="492"/>
        <end position="709"/>
    </location>
</feature>
<evidence type="ECO:0000256" key="4">
    <source>
        <dbReference type="ARBA" id="ARBA00022475"/>
    </source>
</evidence>
<dbReference type="Pfam" id="PF02518">
    <property type="entry name" value="HATPase_c"/>
    <property type="match status" value="1"/>
</dbReference>
<evidence type="ECO:0000256" key="5">
    <source>
        <dbReference type="ARBA" id="ARBA00022553"/>
    </source>
</evidence>
<keyword evidence="5" id="KW-0597">Phosphoprotein</keyword>
<dbReference type="SMART" id="SM00387">
    <property type="entry name" value="HATPase_c"/>
    <property type="match status" value="1"/>
</dbReference>
<dbReference type="GO" id="GO:0005886">
    <property type="term" value="C:plasma membrane"/>
    <property type="evidence" value="ECO:0007669"/>
    <property type="project" value="UniProtKB-SubCell"/>
</dbReference>
<dbReference type="CDD" id="cd00082">
    <property type="entry name" value="HisKA"/>
    <property type="match status" value="1"/>
</dbReference>
<dbReference type="CDD" id="cd09622">
    <property type="entry name" value="CBM9_like_HisKa"/>
    <property type="match status" value="1"/>
</dbReference>
<dbReference type="InterPro" id="IPR003661">
    <property type="entry name" value="HisK_dim/P_dom"/>
</dbReference>
<feature type="transmembrane region" description="Helical" evidence="10">
    <location>
        <begin position="410"/>
        <end position="429"/>
    </location>
</feature>
<dbReference type="GO" id="GO:0000155">
    <property type="term" value="F:phosphorelay sensor kinase activity"/>
    <property type="evidence" value="ECO:0007669"/>
    <property type="project" value="InterPro"/>
</dbReference>
<dbReference type="SUPFAM" id="SSF49344">
    <property type="entry name" value="CBD9-like"/>
    <property type="match status" value="1"/>
</dbReference>
<evidence type="ECO:0000259" key="11">
    <source>
        <dbReference type="PROSITE" id="PS50109"/>
    </source>
</evidence>
<dbReference type="Gene3D" id="3.30.565.10">
    <property type="entry name" value="Histidine kinase-like ATPase, C-terminal domain"/>
    <property type="match status" value="1"/>
</dbReference>
<dbReference type="EC" id="2.7.13.3" evidence="3"/>
<organism evidence="13 14">
    <name type="scientific">Desulfotalea psychrophila (strain LSv54 / DSM 12343)</name>
    <dbReference type="NCBI Taxonomy" id="177439"/>
    <lineage>
        <taxon>Bacteria</taxon>
        <taxon>Pseudomonadati</taxon>
        <taxon>Thermodesulfobacteriota</taxon>
        <taxon>Desulfobulbia</taxon>
        <taxon>Desulfobulbales</taxon>
        <taxon>Desulfocapsaceae</taxon>
        <taxon>Desulfotalea</taxon>
    </lineage>
</organism>
<dbReference type="PROSITE" id="PS50109">
    <property type="entry name" value="HIS_KIN"/>
    <property type="match status" value="1"/>
</dbReference>
<dbReference type="STRING" id="177439.DP0752"/>
<dbReference type="HOGENOM" id="CLU_382958_0_0_7"/>
<keyword evidence="7" id="KW-0547">Nucleotide-binding</keyword>
<keyword evidence="10" id="KW-0812">Transmembrane</keyword>
<keyword evidence="6" id="KW-0808">Transferase</keyword>
<evidence type="ECO:0000313" key="14">
    <source>
        <dbReference type="Proteomes" id="UP000000602"/>
    </source>
</evidence>
<comment type="catalytic activity">
    <reaction evidence="1">
        <text>ATP + protein L-histidine = ADP + protein N-phospho-L-histidine.</text>
        <dbReference type="EC" id="2.7.13.3"/>
    </reaction>
</comment>
<dbReference type="InterPro" id="IPR003660">
    <property type="entry name" value="HAMP_dom"/>
</dbReference>
<dbReference type="Gene3D" id="2.60.40.1190">
    <property type="match status" value="1"/>
</dbReference>
<keyword evidence="8 13" id="KW-0418">Kinase</keyword>
<keyword evidence="9" id="KW-0067">ATP-binding</keyword>
<dbReference type="GO" id="GO:0005524">
    <property type="term" value="F:ATP binding"/>
    <property type="evidence" value="ECO:0007669"/>
    <property type="project" value="UniProtKB-KW"/>
</dbReference>
<evidence type="ECO:0000256" key="3">
    <source>
        <dbReference type="ARBA" id="ARBA00012438"/>
    </source>
</evidence>
<dbReference type="Gene3D" id="1.10.287.130">
    <property type="match status" value="1"/>
</dbReference>
<evidence type="ECO:0000256" key="7">
    <source>
        <dbReference type="ARBA" id="ARBA00022741"/>
    </source>
</evidence>
<evidence type="ECO:0000256" key="1">
    <source>
        <dbReference type="ARBA" id="ARBA00000085"/>
    </source>
</evidence>
<dbReference type="SUPFAM" id="SSF47384">
    <property type="entry name" value="Homodimeric domain of signal transducing histidine kinase"/>
    <property type="match status" value="1"/>
</dbReference>
<dbReference type="InterPro" id="IPR036097">
    <property type="entry name" value="HisK_dim/P_sf"/>
</dbReference>
<feature type="domain" description="HAMP" evidence="12">
    <location>
        <begin position="429"/>
        <end position="484"/>
    </location>
</feature>
<keyword evidence="14" id="KW-1185">Reference proteome</keyword>
<protein>
    <recommendedName>
        <fullName evidence="3">histidine kinase</fullName>
        <ecNumber evidence="3">2.7.13.3</ecNumber>
    </recommendedName>
</protein>
<evidence type="ECO:0000256" key="9">
    <source>
        <dbReference type="ARBA" id="ARBA00022840"/>
    </source>
</evidence>
<evidence type="ECO:0000259" key="12">
    <source>
        <dbReference type="PROSITE" id="PS50885"/>
    </source>
</evidence>
<dbReference type="OrthoDB" id="9806130at2"/>
<sequence length="709" mass="79960">MRISLRLKLTLTSLLLLLIPLSGLRFSDMIQEDLLITRKETMLFSARAVASTLTGRSGLFAREQFLSLNPGTDLYLYPLTGPIRINGLQDDWQEQPGSFQLFGKEHLRSATDSSSAFYFRHRSGIWQDYLYAFFEVHDATVVYRPPQSLRLDTSDFLEINTEDANGLSRRYLITTSKPGWVNGFLMAESGAYARRIERRIQGMWRQTADGYAIEIRMPMSLVGRKLAFSVGNVNSSLQPRLEEIIGTAGREERNSLGRAIAPSVEIQKILQELDRPHSRVLIVDSNRKVRATFGHLLDQVRQEEAEADSLLSKASRAIYLVLRPFYHVFMKPFSPALITSQPTSFDSEEIRLALAGKSSVTHYTVEESDVEVMAAIVPLINKGNIIGAVVVEQTTNSILALQNRLIEESISLGILIFSLTSFALLFFASRLSSRIRRLRDQAAAAIGGGGRVQASIRPATTRDEIGDLSRTLAMMLSQIREQNEYREKMADNLEHEMRTPLAAASASLQNLDRELVAPGKRIQNYLDWAILDIARMDNLLTVIRDATSLQDALQRDIKERFDLARALEMWVEHVWQPAFIDVEFHYKKGGNAIFIYGDPTRIHQMCDKIIENAVSFHQKNTPIVIALSCENQQIRLEMSNEGPSLSLEQCRQVFNSMVSLRTQKDEQPHLGLGLFVVRTIVEHHDGQVQVAALEDGREGVCFTIFFPVG</sequence>
<evidence type="ECO:0000256" key="10">
    <source>
        <dbReference type="SAM" id="Phobius"/>
    </source>
</evidence>
<dbReference type="PROSITE" id="PS50885">
    <property type="entry name" value="HAMP"/>
    <property type="match status" value="1"/>
</dbReference>
<dbReference type="InterPro" id="IPR036890">
    <property type="entry name" value="HATPase_C_sf"/>
</dbReference>
<dbReference type="SUPFAM" id="SSF55874">
    <property type="entry name" value="ATPase domain of HSP90 chaperone/DNA topoisomerase II/histidine kinase"/>
    <property type="match status" value="1"/>
</dbReference>
<dbReference type="InterPro" id="IPR003594">
    <property type="entry name" value="HATPase_dom"/>
</dbReference>
<evidence type="ECO:0000313" key="13">
    <source>
        <dbReference type="EMBL" id="CAG35481.1"/>
    </source>
</evidence>
<dbReference type="EMBL" id="CR522870">
    <property type="protein sequence ID" value="CAG35481.1"/>
    <property type="molecule type" value="Genomic_DNA"/>
</dbReference>
<dbReference type="SMART" id="SM00388">
    <property type="entry name" value="HisKA"/>
    <property type="match status" value="1"/>
</dbReference>